<comment type="caution">
    <text evidence="2">The sequence shown here is derived from an EMBL/GenBank/DDBJ whole genome shotgun (WGS) entry which is preliminary data.</text>
</comment>
<dbReference type="PANTHER" id="PTHR43058">
    <property type="entry name" value="SLR0655 PROTEIN"/>
    <property type="match status" value="1"/>
</dbReference>
<dbReference type="InterPro" id="IPR038694">
    <property type="entry name" value="DUF427_sf"/>
</dbReference>
<organism evidence="2 3">
    <name type="scientific">Rhodoferax lacus</name>
    <dbReference type="NCBI Taxonomy" id="2184758"/>
    <lineage>
        <taxon>Bacteria</taxon>
        <taxon>Pseudomonadati</taxon>
        <taxon>Pseudomonadota</taxon>
        <taxon>Betaproteobacteria</taxon>
        <taxon>Burkholderiales</taxon>
        <taxon>Comamonadaceae</taxon>
        <taxon>Rhodoferax</taxon>
    </lineage>
</organism>
<dbReference type="PANTHER" id="PTHR43058:SF1">
    <property type="entry name" value="DUF427 DOMAIN-CONTAINING PROTEIN"/>
    <property type="match status" value="1"/>
</dbReference>
<evidence type="ECO:0000259" key="1">
    <source>
        <dbReference type="Pfam" id="PF04248"/>
    </source>
</evidence>
<sequence>MTQDEWDQLEMARSQWRWRGNDRPAFAEPTAPGQVSVWDFPRPPELVREEREIVVRWGVLEVARTRGAWAVRETAHPPTFYLPLCDVQQVLLRPVGGGSVCEWKGPARYWDLVQGDQGLAQVAWSYPQPLAGAEPLAECIAFYAHDLHCTVGGAEVVPQAGSFYGGWITPDLAGPFKGGPGSSGW</sequence>
<gene>
    <name evidence="2" type="ORF">DIC66_01150</name>
</gene>
<protein>
    <recommendedName>
        <fullName evidence="1">DUF427 domain-containing protein</fullName>
    </recommendedName>
</protein>
<proteinExistence type="predicted"/>
<dbReference type="AlphaFoldDB" id="A0A3E1RHZ7"/>
<reference evidence="2 3" key="1">
    <citation type="submission" date="2018-05" db="EMBL/GenBank/DDBJ databases">
        <title>Rhodoferax soyangensis sp.nov., isolated from an oligotrophic freshwater lake.</title>
        <authorList>
            <person name="Park M."/>
        </authorList>
    </citation>
    <scope>NUCLEOTIDE SEQUENCE [LARGE SCALE GENOMIC DNA]</scope>
    <source>
        <strain evidence="2 3">IMCC26218</strain>
    </source>
</reference>
<dbReference type="Proteomes" id="UP000260665">
    <property type="component" value="Unassembled WGS sequence"/>
</dbReference>
<dbReference type="InterPro" id="IPR007361">
    <property type="entry name" value="DUF427"/>
</dbReference>
<name>A0A3E1RHZ7_9BURK</name>
<evidence type="ECO:0000313" key="2">
    <source>
        <dbReference type="EMBL" id="RFO98988.1"/>
    </source>
</evidence>
<dbReference type="EMBL" id="QFZK01000001">
    <property type="protein sequence ID" value="RFO98988.1"/>
    <property type="molecule type" value="Genomic_DNA"/>
</dbReference>
<feature type="domain" description="DUF427" evidence="1">
    <location>
        <begin position="54"/>
        <end position="144"/>
    </location>
</feature>
<dbReference type="Gene3D" id="2.170.150.40">
    <property type="entry name" value="Domain of unknown function (DUF427)"/>
    <property type="match status" value="1"/>
</dbReference>
<evidence type="ECO:0000313" key="3">
    <source>
        <dbReference type="Proteomes" id="UP000260665"/>
    </source>
</evidence>
<dbReference type="OrthoDB" id="4565346at2"/>
<accession>A0A3E1RHZ7</accession>
<dbReference type="Pfam" id="PF04248">
    <property type="entry name" value="NTP_transf_9"/>
    <property type="match status" value="1"/>
</dbReference>
<keyword evidence="3" id="KW-1185">Reference proteome</keyword>